<dbReference type="InterPro" id="IPR014755">
    <property type="entry name" value="Cu-Rt/internalin_Ig-like"/>
</dbReference>
<evidence type="ECO:0000256" key="3">
    <source>
        <dbReference type="SAM" id="SignalP"/>
    </source>
</evidence>
<sequence length="120" mass="13040">MLRVRASLVALVLLTLSASAWGRPMHVVTSMPAAGAVMHGRNVQYIVYFDGPVDHVRSQLEILRDGHVVKVLHPLLDSAPNVLFASAPAPEPGDYTLHWAVRSMADKEMSEGMIPFSVAP</sequence>
<dbReference type="AlphaFoldDB" id="A0AA41YKT1"/>
<feature type="domain" description="CopC" evidence="4">
    <location>
        <begin position="26"/>
        <end position="118"/>
    </location>
</feature>
<accession>A0AA41YKT1</accession>
<evidence type="ECO:0000313" key="5">
    <source>
        <dbReference type="EMBL" id="MCW3473713.1"/>
    </source>
</evidence>
<evidence type="ECO:0000313" key="6">
    <source>
        <dbReference type="Proteomes" id="UP001165679"/>
    </source>
</evidence>
<keyword evidence="6" id="KW-1185">Reference proteome</keyword>
<dbReference type="GO" id="GO:0046688">
    <property type="term" value="P:response to copper ion"/>
    <property type="evidence" value="ECO:0007669"/>
    <property type="project" value="InterPro"/>
</dbReference>
<dbReference type="InterPro" id="IPR014756">
    <property type="entry name" value="Ig_E-set"/>
</dbReference>
<name>A0AA41YKT1_9PROT</name>
<dbReference type="Gene3D" id="2.60.40.1220">
    <property type="match status" value="1"/>
</dbReference>
<dbReference type="RefSeq" id="WP_264712284.1">
    <property type="nucleotide sequence ID" value="NZ_JAPDNT010000001.1"/>
</dbReference>
<reference evidence="5" key="1">
    <citation type="submission" date="2022-09" db="EMBL/GenBank/DDBJ databases">
        <title>Rhodovastum sp. nov. RN2-1 isolated from soil in Seongnam, South Korea.</title>
        <authorList>
            <person name="Le N.T."/>
        </authorList>
    </citation>
    <scope>NUCLEOTIDE SEQUENCE</scope>
    <source>
        <strain evidence="5">RN2-1</strain>
    </source>
</reference>
<reference evidence="5" key="2">
    <citation type="submission" date="2022-10" db="EMBL/GenBank/DDBJ databases">
        <authorList>
            <person name="Trinh H.N."/>
        </authorList>
    </citation>
    <scope>NUCLEOTIDE SEQUENCE</scope>
    <source>
        <strain evidence="5">RN2-1</strain>
    </source>
</reference>
<comment type="caution">
    <text evidence="5">The sequence shown here is derived from an EMBL/GenBank/DDBJ whole genome shotgun (WGS) entry which is preliminary data.</text>
</comment>
<dbReference type="GO" id="GO:0005507">
    <property type="term" value="F:copper ion binding"/>
    <property type="evidence" value="ECO:0007669"/>
    <property type="project" value="InterPro"/>
</dbReference>
<feature type="signal peptide" evidence="3">
    <location>
        <begin position="1"/>
        <end position="22"/>
    </location>
</feature>
<feature type="chain" id="PRO_5041323771" evidence="3">
    <location>
        <begin position="23"/>
        <end position="120"/>
    </location>
</feature>
<evidence type="ECO:0000256" key="2">
    <source>
        <dbReference type="ARBA" id="ARBA00023008"/>
    </source>
</evidence>
<dbReference type="Pfam" id="PF04234">
    <property type="entry name" value="CopC"/>
    <property type="match status" value="1"/>
</dbReference>
<dbReference type="EMBL" id="JAPDNT010000001">
    <property type="protein sequence ID" value="MCW3473713.1"/>
    <property type="molecule type" value="Genomic_DNA"/>
</dbReference>
<proteinExistence type="predicted"/>
<keyword evidence="1 3" id="KW-0732">Signal</keyword>
<protein>
    <submittedName>
        <fullName evidence="5">Copper resistance protein CopC</fullName>
    </submittedName>
</protein>
<evidence type="ECO:0000259" key="4">
    <source>
        <dbReference type="Pfam" id="PF04234"/>
    </source>
</evidence>
<dbReference type="GO" id="GO:0042597">
    <property type="term" value="C:periplasmic space"/>
    <property type="evidence" value="ECO:0007669"/>
    <property type="project" value="InterPro"/>
</dbReference>
<dbReference type="InterPro" id="IPR007348">
    <property type="entry name" value="CopC_dom"/>
</dbReference>
<evidence type="ECO:0000256" key="1">
    <source>
        <dbReference type="ARBA" id="ARBA00022729"/>
    </source>
</evidence>
<organism evidence="5 6">
    <name type="scientific">Limobrevibacterium gyesilva</name>
    <dbReference type="NCBI Taxonomy" id="2991712"/>
    <lineage>
        <taxon>Bacteria</taxon>
        <taxon>Pseudomonadati</taxon>
        <taxon>Pseudomonadota</taxon>
        <taxon>Alphaproteobacteria</taxon>
        <taxon>Acetobacterales</taxon>
        <taxon>Acetobacteraceae</taxon>
        <taxon>Limobrevibacterium</taxon>
    </lineage>
</organism>
<gene>
    <name evidence="5" type="ORF">OL599_03915</name>
</gene>
<keyword evidence="2" id="KW-0186">Copper</keyword>
<dbReference type="SUPFAM" id="SSF81296">
    <property type="entry name" value="E set domains"/>
    <property type="match status" value="1"/>
</dbReference>
<dbReference type="Proteomes" id="UP001165679">
    <property type="component" value="Unassembled WGS sequence"/>
</dbReference>